<dbReference type="Proteomes" id="UP000178870">
    <property type="component" value="Unassembled WGS sequence"/>
</dbReference>
<dbReference type="AlphaFoldDB" id="A0A1F7Z3W9"/>
<sequence>MVENLSVRYNNDRDIRMDLLPPQEVTISHIGVNNIPYIVDLDKQAAEGLLHLEGVRKGLPVDIAFDYSTDNRTDKRLEEIRNKYKDLDSSVEFANMHLAEWNVLSSFFLVLSTRSALGYFFEKNNRLQTTVNVGTHHYFFNDEKDFRHSIASTLAHEIGHARQPADIPTMRSSSIEKIKKLYEVYIQTVLGESKLPKLSDKLLSHLAENTKHPEFIELPNNVVMTLNSLMDHLPNILALIPYYVVESERFAREYAKSATPAWEELITLRKL</sequence>
<evidence type="ECO:0000313" key="1">
    <source>
        <dbReference type="EMBL" id="OGM33475.1"/>
    </source>
</evidence>
<protein>
    <submittedName>
        <fullName evidence="1">Uncharacterized protein</fullName>
    </submittedName>
</protein>
<evidence type="ECO:0000313" key="2">
    <source>
        <dbReference type="Proteomes" id="UP000178870"/>
    </source>
</evidence>
<accession>A0A1F7Z3W9</accession>
<organism evidence="1 2">
    <name type="scientific">Candidatus Woesebacteria bacterium RIFCSPHIGHO2_01_FULL_44_21</name>
    <dbReference type="NCBI Taxonomy" id="1802503"/>
    <lineage>
        <taxon>Bacteria</taxon>
        <taxon>Candidatus Woeseibacteriota</taxon>
    </lineage>
</organism>
<name>A0A1F7Z3W9_9BACT</name>
<comment type="caution">
    <text evidence="1">The sequence shown here is derived from an EMBL/GenBank/DDBJ whole genome shotgun (WGS) entry which is preliminary data.</text>
</comment>
<gene>
    <name evidence="1" type="ORF">A2803_04745</name>
</gene>
<dbReference type="EMBL" id="MGGP01000001">
    <property type="protein sequence ID" value="OGM33475.1"/>
    <property type="molecule type" value="Genomic_DNA"/>
</dbReference>
<reference evidence="1 2" key="1">
    <citation type="journal article" date="2016" name="Nat. Commun.">
        <title>Thousands of microbial genomes shed light on interconnected biogeochemical processes in an aquifer system.</title>
        <authorList>
            <person name="Anantharaman K."/>
            <person name="Brown C.T."/>
            <person name="Hug L.A."/>
            <person name="Sharon I."/>
            <person name="Castelle C.J."/>
            <person name="Probst A.J."/>
            <person name="Thomas B.C."/>
            <person name="Singh A."/>
            <person name="Wilkins M.J."/>
            <person name="Karaoz U."/>
            <person name="Brodie E.L."/>
            <person name="Williams K.H."/>
            <person name="Hubbard S.S."/>
            <person name="Banfield J.F."/>
        </authorList>
    </citation>
    <scope>NUCLEOTIDE SEQUENCE [LARGE SCALE GENOMIC DNA]</scope>
</reference>
<proteinExistence type="predicted"/>